<comment type="caution">
    <text evidence="1">The sequence shown here is derived from an EMBL/GenBank/DDBJ whole genome shotgun (WGS) entry which is preliminary data.</text>
</comment>
<name>A0A4Y2LJ27_ARAVE</name>
<dbReference type="Proteomes" id="UP000499080">
    <property type="component" value="Unassembled WGS sequence"/>
</dbReference>
<protein>
    <submittedName>
        <fullName evidence="1">Uncharacterized protein</fullName>
    </submittedName>
</protein>
<keyword evidence="2" id="KW-1185">Reference proteome</keyword>
<dbReference type="EMBL" id="BGPR01005848">
    <property type="protein sequence ID" value="GBN13973.1"/>
    <property type="molecule type" value="Genomic_DNA"/>
</dbReference>
<sequence>MGNETACGDRSYPPPFFQLTGHEANTTLCYPRQAEDFITKNGSFDPTIRFNSTSFGRLFLIVRLGDGGPFEAACFLKPLIAVYVDNGRLH</sequence>
<proteinExistence type="predicted"/>
<evidence type="ECO:0000313" key="2">
    <source>
        <dbReference type="Proteomes" id="UP000499080"/>
    </source>
</evidence>
<reference evidence="1 2" key="1">
    <citation type="journal article" date="2019" name="Sci. Rep.">
        <title>Orb-weaving spider Araneus ventricosus genome elucidates the spidroin gene catalogue.</title>
        <authorList>
            <person name="Kono N."/>
            <person name="Nakamura H."/>
            <person name="Ohtoshi R."/>
            <person name="Moran D.A.P."/>
            <person name="Shinohara A."/>
            <person name="Yoshida Y."/>
            <person name="Fujiwara M."/>
            <person name="Mori M."/>
            <person name="Tomita M."/>
            <person name="Arakawa K."/>
        </authorList>
    </citation>
    <scope>NUCLEOTIDE SEQUENCE [LARGE SCALE GENOMIC DNA]</scope>
</reference>
<evidence type="ECO:0000313" key="1">
    <source>
        <dbReference type="EMBL" id="GBN13973.1"/>
    </source>
</evidence>
<accession>A0A4Y2LJ27</accession>
<gene>
    <name evidence="1" type="ORF">AVEN_62031_1</name>
</gene>
<dbReference type="AlphaFoldDB" id="A0A4Y2LJ27"/>
<organism evidence="1 2">
    <name type="scientific">Araneus ventricosus</name>
    <name type="common">Orbweaver spider</name>
    <name type="synonym">Epeira ventricosa</name>
    <dbReference type="NCBI Taxonomy" id="182803"/>
    <lineage>
        <taxon>Eukaryota</taxon>
        <taxon>Metazoa</taxon>
        <taxon>Ecdysozoa</taxon>
        <taxon>Arthropoda</taxon>
        <taxon>Chelicerata</taxon>
        <taxon>Arachnida</taxon>
        <taxon>Araneae</taxon>
        <taxon>Araneomorphae</taxon>
        <taxon>Entelegynae</taxon>
        <taxon>Araneoidea</taxon>
        <taxon>Araneidae</taxon>
        <taxon>Araneus</taxon>
    </lineage>
</organism>